<dbReference type="InterPro" id="IPR001851">
    <property type="entry name" value="ABC_transp_permease"/>
</dbReference>
<keyword evidence="4" id="KW-1133">Transmembrane helix</keyword>
<sequence>MLAVAAAAWLVPARTRFGPHLIAVGGDPEAARLSGVRAVIPFGPPGNRHKEETCSPLSRYRGGC</sequence>
<evidence type="ECO:0000256" key="3">
    <source>
        <dbReference type="ARBA" id="ARBA00022692"/>
    </source>
</evidence>
<keyword evidence="3" id="KW-0812">Transmembrane</keyword>
<name>A0ABW2WGN6_9ACTN</name>
<dbReference type="RefSeq" id="WP_381618801.1">
    <property type="nucleotide sequence ID" value="NZ_JBHTEB010000001.1"/>
</dbReference>
<keyword evidence="5" id="KW-0472">Membrane</keyword>
<evidence type="ECO:0000313" key="7">
    <source>
        <dbReference type="Proteomes" id="UP001597023"/>
    </source>
</evidence>
<keyword evidence="7" id="KW-1185">Reference proteome</keyword>
<protein>
    <submittedName>
        <fullName evidence="6">Uncharacterized protein</fullName>
    </submittedName>
</protein>
<evidence type="ECO:0000256" key="1">
    <source>
        <dbReference type="ARBA" id="ARBA00004651"/>
    </source>
</evidence>
<dbReference type="Proteomes" id="UP001597023">
    <property type="component" value="Unassembled WGS sequence"/>
</dbReference>
<evidence type="ECO:0000313" key="6">
    <source>
        <dbReference type="EMBL" id="MFD0318650.1"/>
    </source>
</evidence>
<accession>A0ABW2WGN6</accession>
<reference evidence="7" key="1">
    <citation type="journal article" date="2019" name="Int. J. Syst. Evol. Microbiol.">
        <title>The Global Catalogue of Microorganisms (GCM) 10K type strain sequencing project: providing services to taxonomists for standard genome sequencing and annotation.</title>
        <authorList>
            <consortium name="The Broad Institute Genomics Platform"/>
            <consortium name="The Broad Institute Genome Sequencing Center for Infectious Disease"/>
            <person name="Wu L."/>
            <person name="Ma J."/>
        </authorList>
    </citation>
    <scope>NUCLEOTIDE SEQUENCE [LARGE SCALE GENOMIC DNA]</scope>
    <source>
        <strain evidence="7">CGMCC 4.7400</strain>
    </source>
</reference>
<evidence type="ECO:0000256" key="2">
    <source>
        <dbReference type="ARBA" id="ARBA00022475"/>
    </source>
</evidence>
<evidence type="ECO:0000256" key="5">
    <source>
        <dbReference type="ARBA" id="ARBA00023136"/>
    </source>
</evidence>
<gene>
    <name evidence="6" type="ORF">ACFQZ6_31475</name>
</gene>
<keyword evidence="2" id="KW-1003">Cell membrane</keyword>
<evidence type="ECO:0000256" key="4">
    <source>
        <dbReference type="ARBA" id="ARBA00022989"/>
    </source>
</evidence>
<organism evidence="6 7">
    <name type="scientific">Streptomyces flavalbus</name>
    <dbReference type="NCBI Taxonomy" id="2665155"/>
    <lineage>
        <taxon>Bacteria</taxon>
        <taxon>Bacillati</taxon>
        <taxon>Actinomycetota</taxon>
        <taxon>Actinomycetes</taxon>
        <taxon>Kitasatosporales</taxon>
        <taxon>Streptomycetaceae</taxon>
        <taxon>Streptomyces</taxon>
    </lineage>
</organism>
<dbReference type="Pfam" id="PF02653">
    <property type="entry name" value="BPD_transp_2"/>
    <property type="match status" value="1"/>
</dbReference>
<comment type="caution">
    <text evidence="6">The sequence shown here is derived from an EMBL/GenBank/DDBJ whole genome shotgun (WGS) entry which is preliminary data.</text>
</comment>
<dbReference type="EMBL" id="JBHTEB010000001">
    <property type="protein sequence ID" value="MFD0318650.1"/>
    <property type="molecule type" value="Genomic_DNA"/>
</dbReference>
<proteinExistence type="predicted"/>
<comment type="subcellular location">
    <subcellularLocation>
        <location evidence="1">Cell membrane</location>
        <topology evidence="1">Multi-pass membrane protein</topology>
    </subcellularLocation>
</comment>